<dbReference type="PATRIC" id="fig|1610491.3.peg.969"/>
<comment type="caution">
    <text evidence="5">The sequence shown here is derived from an EMBL/GenBank/DDBJ whole genome shotgun (WGS) entry which is preliminary data.</text>
</comment>
<keyword evidence="3" id="KW-0479">Metal-binding</keyword>
<dbReference type="Gene3D" id="3.40.630.10">
    <property type="entry name" value="Zn peptidases"/>
    <property type="match status" value="1"/>
</dbReference>
<feature type="binding site" evidence="3">
    <location>
        <position position="91"/>
    </location>
    <ligand>
        <name>Zn(2+)</name>
        <dbReference type="ChEBI" id="CHEBI:29105"/>
        <label>1</label>
    </ligand>
</feature>
<evidence type="ECO:0000313" key="6">
    <source>
        <dbReference type="Proteomes" id="UP000050580"/>
    </source>
</evidence>
<keyword evidence="3" id="KW-0862">Zinc</keyword>
<evidence type="ECO:0000256" key="1">
    <source>
        <dbReference type="ARBA" id="ARBA00006153"/>
    </source>
</evidence>
<dbReference type="AlphaFoldDB" id="A0A0U1Q0X6"/>
<dbReference type="Gene3D" id="3.30.70.360">
    <property type="match status" value="1"/>
</dbReference>
<dbReference type="Proteomes" id="UP000050580">
    <property type="component" value="Unassembled WGS sequence"/>
</dbReference>
<dbReference type="NCBIfam" id="NF006769">
    <property type="entry name" value="PRK09290.1-3"/>
    <property type="match status" value="1"/>
</dbReference>
<dbReference type="InterPro" id="IPR002933">
    <property type="entry name" value="Peptidase_M20"/>
</dbReference>
<dbReference type="GO" id="GO:0046872">
    <property type="term" value="F:metal ion binding"/>
    <property type="evidence" value="ECO:0007669"/>
    <property type="project" value="UniProtKB-KW"/>
</dbReference>
<feature type="binding site" evidence="3">
    <location>
        <position position="126"/>
    </location>
    <ligand>
        <name>Zn(2+)</name>
        <dbReference type="ChEBI" id="CHEBI:29105"/>
        <label>2</label>
    </ligand>
</feature>
<evidence type="ECO:0000259" key="4">
    <source>
        <dbReference type="Pfam" id="PF07687"/>
    </source>
</evidence>
<keyword evidence="6" id="KW-1185">Reference proteome</keyword>
<proteinExistence type="inferred from homology"/>
<sequence>MLHIDTQRLLDSLQTLGQFGALPGGGVNRLALTDADQAARDWTVAQMRALDMQVQVDAIGNVIATYAGSEDLPPVMMGSHIDTVRTGGLYDGNLGVMAGLEVVRTLRQAGVRTRRPLAVAFFTNEEGARFQPDMLGSLVYVGGLPLEQALQTRAVDGPLLGEELIRIGYDGAAQVGQPAVDSYFELHIEQGPVLDQAGIQIGVVEGVQGIYWTRLTFSGKSNHAGTTPMHLRRDAGMAAMRTAAFVHDLVQRMGGGQLATVGSLELEPNLVNVIAAEASMTVDLRNTDAQVLAAARAQLHAYAMQCATAHGVQLQTQVLADFAPVAFDAEMIASIERHAKQAGLSTLRLPSGAGHDAQMLARICPAAMIFVPSVDGVSHNVHEYTPPADLGRGAQVLLQAVLERANR</sequence>
<feature type="binding site" evidence="3">
    <location>
        <position position="80"/>
    </location>
    <ligand>
        <name>Zn(2+)</name>
        <dbReference type="ChEBI" id="CHEBI:29105"/>
        <label>1</label>
    </ligand>
</feature>
<evidence type="ECO:0000313" key="5">
    <source>
        <dbReference type="EMBL" id="KKW68391.1"/>
    </source>
</evidence>
<dbReference type="NCBIfam" id="TIGR01879">
    <property type="entry name" value="hydantase"/>
    <property type="match status" value="1"/>
</dbReference>
<evidence type="ECO:0000256" key="3">
    <source>
        <dbReference type="PIRSR" id="PIRSR001235-1"/>
    </source>
</evidence>
<dbReference type="InterPro" id="IPR036264">
    <property type="entry name" value="Bact_exopeptidase_dim_dom"/>
</dbReference>
<dbReference type="PANTHER" id="PTHR32494">
    <property type="entry name" value="ALLANTOATE DEIMINASE-RELATED"/>
    <property type="match status" value="1"/>
</dbReference>
<dbReference type="CDD" id="cd03884">
    <property type="entry name" value="M20_bAS"/>
    <property type="match status" value="1"/>
</dbReference>
<dbReference type="Pfam" id="PF07687">
    <property type="entry name" value="M20_dimer"/>
    <property type="match status" value="1"/>
</dbReference>
<gene>
    <name evidence="5" type="ORF">AAV94_04545</name>
</gene>
<dbReference type="InterPro" id="IPR011650">
    <property type="entry name" value="Peptidase_M20_dimer"/>
</dbReference>
<dbReference type="GO" id="GO:0016813">
    <property type="term" value="F:hydrolase activity, acting on carbon-nitrogen (but not peptide) bonds, in linear amidines"/>
    <property type="evidence" value="ECO:0007669"/>
    <property type="project" value="InterPro"/>
</dbReference>
<dbReference type="STRING" id="1610491.AAV94_04545"/>
<dbReference type="OrthoDB" id="9808195at2"/>
<dbReference type="InterPro" id="IPR010158">
    <property type="entry name" value="Amidase_Cbmase"/>
</dbReference>
<feature type="binding site" evidence="3">
    <location>
        <position position="91"/>
    </location>
    <ligand>
        <name>Zn(2+)</name>
        <dbReference type="ChEBI" id="CHEBI:29105"/>
        <label>2</label>
    </ligand>
</feature>
<dbReference type="SUPFAM" id="SSF53187">
    <property type="entry name" value="Zn-dependent exopeptidases"/>
    <property type="match status" value="1"/>
</dbReference>
<evidence type="ECO:0000256" key="2">
    <source>
        <dbReference type="ARBA" id="ARBA00022801"/>
    </source>
</evidence>
<feature type="binding site" evidence="3">
    <location>
        <position position="379"/>
    </location>
    <ligand>
        <name>Zn(2+)</name>
        <dbReference type="ChEBI" id="CHEBI:29105"/>
        <label>2</label>
    </ligand>
</feature>
<protein>
    <submittedName>
        <fullName evidence="5">Allantoate amidohydrolase</fullName>
    </submittedName>
</protein>
<comment type="similarity">
    <text evidence="1">Belongs to the peptidase M20 family.</text>
</comment>
<keyword evidence="2 5" id="KW-0378">Hydrolase</keyword>
<feature type="binding site" evidence="3">
    <location>
        <position position="187"/>
    </location>
    <ligand>
        <name>Zn(2+)</name>
        <dbReference type="ChEBI" id="CHEBI:29105"/>
        <label>1</label>
    </ligand>
</feature>
<accession>A0A0U1Q0X6</accession>
<dbReference type="RefSeq" id="WP_046741157.1">
    <property type="nucleotide sequence ID" value="NZ_LBNQ01000019.1"/>
</dbReference>
<comment type="cofactor">
    <cofactor evidence="3">
        <name>Zn(2+)</name>
        <dbReference type="ChEBI" id="CHEBI:29105"/>
    </cofactor>
    <text evidence="3">Binds 2 Zn(2+) ions per subunit.</text>
</comment>
<dbReference type="Pfam" id="PF01546">
    <property type="entry name" value="Peptidase_M20"/>
    <property type="match status" value="1"/>
</dbReference>
<dbReference type="PROSITE" id="PS00758">
    <property type="entry name" value="ARGE_DAPE_CPG2_1"/>
    <property type="match status" value="1"/>
</dbReference>
<organism evidence="5 6">
    <name type="scientific">Lampropedia cohaerens</name>
    <dbReference type="NCBI Taxonomy" id="1610491"/>
    <lineage>
        <taxon>Bacteria</taxon>
        <taxon>Pseudomonadati</taxon>
        <taxon>Pseudomonadota</taxon>
        <taxon>Betaproteobacteria</taxon>
        <taxon>Burkholderiales</taxon>
        <taxon>Comamonadaceae</taxon>
        <taxon>Lampropedia</taxon>
    </lineage>
</organism>
<dbReference type="PANTHER" id="PTHR32494:SF5">
    <property type="entry name" value="ALLANTOATE AMIDOHYDROLASE"/>
    <property type="match status" value="1"/>
</dbReference>
<feature type="domain" description="Peptidase M20 dimerisation" evidence="4">
    <location>
        <begin position="207"/>
        <end position="303"/>
    </location>
</feature>
<name>A0A0U1Q0X6_9BURK</name>
<dbReference type="PIRSF" id="PIRSF001235">
    <property type="entry name" value="Amidase_carbamoylase"/>
    <property type="match status" value="1"/>
</dbReference>
<dbReference type="InterPro" id="IPR001261">
    <property type="entry name" value="ArgE/DapE_CS"/>
</dbReference>
<dbReference type="NCBIfam" id="NF006771">
    <property type="entry name" value="PRK09290.1-5"/>
    <property type="match status" value="1"/>
</dbReference>
<dbReference type="SUPFAM" id="SSF55031">
    <property type="entry name" value="Bacterial exopeptidase dimerisation domain"/>
    <property type="match status" value="1"/>
</dbReference>
<reference evidence="5 6" key="1">
    <citation type="submission" date="2015-05" db="EMBL/GenBank/DDBJ databases">
        <title>Draft genome sequence of Lampropedia sp. CT6, isolated from the microbial mat of a hot water spring, located at Manikaran, India.</title>
        <authorList>
            <person name="Tripathi C."/>
            <person name="Rani P."/>
            <person name="Mahato N.K."/>
            <person name="Lal R."/>
        </authorList>
    </citation>
    <scope>NUCLEOTIDE SEQUENCE [LARGE SCALE GENOMIC DNA]</scope>
    <source>
        <strain evidence="5 6">CT6</strain>
    </source>
</reference>
<dbReference type="EMBL" id="LBNQ01000019">
    <property type="protein sequence ID" value="KKW68391.1"/>
    <property type="molecule type" value="Genomic_DNA"/>
</dbReference>